<protein>
    <submittedName>
        <fullName evidence="2">Uncharacterized protein</fullName>
    </submittedName>
</protein>
<evidence type="ECO:0000313" key="3">
    <source>
        <dbReference type="Proteomes" id="UP000319014"/>
    </source>
</evidence>
<proteinExistence type="predicted"/>
<dbReference type="AlphaFoldDB" id="A0A521CM21"/>
<organism evidence="2 3">
    <name type="scientific">Paracoccus laeviglucosivorans</name>
    <dbReference type="NCBI Taxonomy" id="1197861"/>
    <lineage>
        <taxon>Bacteria</taxon>
        <taxon>Pseudomonadati</taxon>
        <taxon>Pseudomonadota</taxon>
        <taxon>Alphaproteobacteria</taxon>
        <taxon>Rhodobacterales</taxon>
        <taxon>Paracoccaceae</taxon>
        <taxon>Paracoccus</taxon>
    </lineage>
</organism>
<feature type="transmembrane region" description="Helical" evidence="1">
    <location>
        <begin position="21"/>
        <end position="39"/>
    </location>
</feature>
<accession>A0A521CM21</accession>
<keyword evidence="1" id="KW-0812">Transmembrane</keyword>
<gene>
    <name evidence="2" type="ORF">SAMN06265221_10521</name>
</gene>
<dbReference type="RefSeq" id="WP_142662575.1">
    <property type="nucleotide sequence ID" value="NZ_FXTK01000005.1"/>
</dbReference>
<dbReference type="EMBL" id="FXTK01000005">
    <property type="protein sequence ID" value="SMO60497.1"/>
    <property type="molecule type" value="Genomic_DNA"/>
</dbReference>
<evidence type="ECO:0000313" key="2">
    <source>
        <dbReference type="EMBL" id="SMO60497.1"/>
    </source>
</evidence>
<keyword evidence="3" id="KW-1185">Reference proteome</keyword>
<reference evidence="2 3" key="1">
    <citation type="submission" date="2017-05" db="EMBL/GenBank/DDBJ databases">
        <authorList>
            <person name="Varghese N."/>
            <person name="Submissions S."/>
        </authorList>
    </citation>
    <scope>NUCLEOTIDE SEQUENCE [LARGE SCALE GENOMIC DNA]</scope>
    <source>
        <strain evidence="2 3">DSM 100094</strain>
    </source>
</reference>
<dbReference type="Proteomes" id="UP000319014">
    <property type="component" value="Unassembled WGS sequence"/>
</dbReference>
<keyword evidence="1" id="KW-0472">Membrane</keyword>
<keyword evidence="1" id="KW-1133">Transmembrane helix</keyword>
<sequence>MNNLIWLIRASRWARNPPSARMVKLVLAIIAAGLVLAGLEHLGLWPEWAELDRPRGMHLPKP</sequence>
<evidence type="ECO:0000256" key="1">
    <source>
        <dbReference type="SAM" id="Phobius"/>
    </source>
</evidence>
<name>A0A521CM21_9RHOB</name>